<comment type="caution">
    <text evidence="1">The sequence shown here is derived from an EMBL/GenBank/DDBJ whole genome shotgun (WGS) entry which is preliminary data.</text>
</comment>
<sequence length="129" mass="14860">IRCDAMRKVPSILFRTLAAPRATTFFTVPNCFLQAEVLAKEPPLPEALPIDIVLYQFEACYFCNKVKVMEVNPLNKKEIKWTEYQKVPILMVDGEQLNDSSVIIDNLGHKILSKIIVDSTFEDEETKWR</sequence>
<dbReference type="GO" id="GO:0050220">
    <property type="term" value="F:prostaglandin-E synthase activity"/>
    <property type="evidence" value="ECO:0007669"/>
    <property type="project" value="TreeGrafter"/>
</dbReference>
<dbReference type="SUPFAM" id="SSF52833">
    <property type="entry name" value="Thioredoxin-like"/>
    <property type="match status" value="1"/>
</dbReference>
<dbReference type="PANTHER" id="PTHR12782">
    <property type="entry name" value="MICROSOMAL PROSTAGLANDIN E SYNTHASE-2"/>
    <property type="match status" value="1"/>
</dbReference>
<dbReference type="Proteomes" id="UP000289340">
    <property type="component" value="Chromosome 15"/>
</dbReference>
<organism evidence="1 2">
    <name type="scientific">Glycine soja</name>
    <name type="common">Wild soybean</name>
    <dbReference type="NCBI Taxonomy" id="3848"/>
    <lineage>
        <taxon>Eukaryota</taxon>
        <taxon>Viridiplantae</taxon>
        <taxon>Streptophyta</taxon>
        <taxon>Embryophyta</taxon>
        <taxon>Tracheophyta</taxon>
        <taxon>Spermatophyta</taxon>
        <taxon>Magnoliopsida</taxon>
        <taxon>eudicotyledons</taxon>
        <taxon>Gunneridae</taxon>
        <taxon>Pentapetalae</taxon>
        <taxon>rosids</taxon>
        <taxon>fabids</taxon>
        <taxon>Fabales</taxon>
        <taxon>Fabaceae</taxon>
        <taxon>Papilionoideae</taxon>
        <taxon>50 kb inversion clade</taxon>
        <taxon>NPAAA clade</taxon>
        <taxon>indigoferoid/millettioid clade</taxon>
        <taxon>Phaseoleae</taxon>
        <taxon>Glycine</taxon>
        <taxon>Glycine subgen. Soja</taxon>
    </lineage>
</organism>
<reference evidence="1 2" key="1">
    <citation type="submission" date="2018-09" db="EMBL/GenBank/DDBJ databases">
        <title>A high-quality reference genome of wild soybean provides a powerful tool to mine soybean genomes.</title>
        <authorList>
            <person name="Xie M."/>
            <person name="Chung C.Y.L."/>
            <person name="Li M.-W."/>
            <person name="Wong F.-L."/>
            <person name="Chan T.-F."/>
            <person name="Lam H.-M."/>
        </authorList>
    </citation>
    <scope>NUCLEOTIDE SEQUENCE [LARGE SCALE GENOMIC DNA]</scope>
    <source>
        <strain evidence="2">cv. W05</strain>
        <tissue evidence="1">Hypocotyl of etiolated seedlings</tissue>
    </source>
</reference>
<dbReference type="InterPro" id="IPR036249">
    <property type="entry name" value="Thioredoxin-like_sf"/>
</dbReference>
<feature type="non-terminal residue" evidence="1">
    <location>
        <position position="1"/>
    </location>
</feature>
<dbReference type="GO" id="GO:0005739">
    <property type="term" value="C:mitochondrion"/>
    <property type="evidence" value="ECO:0007669"/>
    <property type="project" value="TreeGrafter"/>
</dbReference>
<dbReference type="EMBL" id="QZWG01000015">
    <property type="protein sequence ID" value="RZB65827.1"/>
    <property type="molecule type" value="Genomic_DNA"/>
</dbReference>
<proteinExistence type="predicted"/>
<evidence type="ECO:0000313" key="2">
    <source>
        <dbReference type="Proteomes" id="UP000289340"/>
    </source>
</evidence>
<gene>
    <name evidence="1" type="ORF">D0Y65_041755</name>
</gene>
<accession>A0A445GX40</accession>
<name>A0A445GX40_GLYSO</name>
<evidence type="ECO:0000313" key="1">
    <source>
        <dbReference type="EMBL" id="RZB65827.1"/>
    </source>
</evidence>
<protein>
    <submittedName>
        <fullName evidence="1">Prostaglandin E synthase 2</fullName>
    </submittedName>
</protein>
<keyword evidence="2" id="KW-1185">Reference proteome</keyword>
<dbReference type="AlphaFoldDB" id="A0A445GX40"/>
<dbReference type="Gene3D" id="3.40.30.10">
    <property type="entry name" value="Glutaredoxin"/>
    <property type="match status" value="1"/>
</dbReference>
<dbReference type="PANTHER" id="PTHR12782:SF5">
    <property type="entry name" value="PROSTAGLANDIN E SYNTHASE 2"/>
    <property type="match status" value="1"/>
</dbReference>